<evidence type="ECO:0000313" key="2">
    <source>
        <dbReference type="EMBL" id="KAG2227552.1"/>
    </source>
</evidence>
<dbReference type="Proteomes" id="UP000646827">
    <property type="component" value="Unassembled WGS sequence"/>
</dbReference>
<name>A0A8H7SE05_9FUNG</name>
<feature type="region of interest" description="Disordered" evidence="1">
    <location>
        <begin position="185"/>
        <end position="218"/>
    </location>
</feature>
<protein>
    <submittedName>
        <fullName evidence="2">Uncharacterized protein</fullName>
    </submittedName>
</protein>
<comment type="caution">
    <text evidence="2">The sequence shown here is derived from an EMBL/GenBank/DDBJ whole genome shotgun (WGS) entry which is preliminary data.</text>
</comment>
<dbReference type="AlphaFoldDB" id="A0A8H7SE05"/>
<accession>A0A8H7SE05</accession>
<feature type="compositionally biased region" description="Pro residues" evidence="1">
    <location>
        <begin position="209"/>
        <end position="218"/>
    </location>
</feature>
<dbReference type="EMBL" id="JAEPRB010000006">
    <property type="protein sequence ID" value="KAG2227552.1"/>
    <property type="molecule type" value="Genomic_DNA"/>
</dbReference>
<feature type="compositionally biased region" description="Basic and acidic residues" evidence="1">
    <location>
        <begin position="195"/>
        <end position="206"/>
    </location>
</feature>
<sequence length="218" mass="25053">MTFTYGYELETTPGRVVAPPLLNDKLSLSSSGNTSRFVFYGTRKEILDWMRDHANLRIEYNLFSDGRPASFQHPTEIIIDLQHLHDSEQSYFNYFKSFFVSDYVHERVKVEIRPKLNSKDHDIMTLYRLVSTSGVRLGDIVDDLDHYWHLPARSYYRQTLDMYNDIPGPQHVLSAHGPSSIRVGNEASVQTEPPKSMDHNQVDEKPTMTSPPPATPAH</sequence>
<gene>
    <name evidence="2" type="ORF">INT45_002237</name>
</gene>
<reference evidence="2 3" key="1">
    <citation type="submission" date="2020-12" db="EMBL/GenBank/DDBJ databases">
        <title>Metabolic potential, ecology and presence of endohyphal bacteria is reflected in genomic diversity of Mucoromycotina.</title>
        <authorList>
            <person name="Muszewska A."/>
            <person name="Okrasinska A."/>
            <person name="Steczkiewicz K."/>
            <person name="Drgas O."/>
            <person name="Orlowska M."/>
            <person name="Perlinska-Lenart U."/>
            <person name="Aleksandrzak-Piekarczyk T."/>
            <person name="Szatraj K."/>
            <person name="Zielenkiewicz U."/>
            <person name="Pilsyk S."/>
            <person name="Malc E."/>
            <person name="Mieczkowski P."/>
            <person name="Kruszewska J.S."/>
            <person name="Biernat P."/>
            <person name="Pawlowska J."/>
        </authorList>
    </citation>
    <scope>NUCLEOTIDE SEQUENCE [LARGE SCALE GENOMIC DNA]</scope>
    <source>
        <strain evidence="2 3">CBS 142.35</strain>
    </source>
</reference>
<keyword evidence="3" id="KW-1185">Reference proteome</keyword>
<organism evidence="2 3">
    <name type="scientific">Circinella minor</name>
    <dbReference type="NCBI Taxonomy" id="1195481"/>
    <lineage>
        <taxon>Eukaryota</taxon>
        <taxon>Fungi</taxon>
        <taxon>Fungi incertae sedis</taxon>
        <taxon>Mucoromycota</taxon>
        <taxon>Mucoromycotina</taxon>
        <taxon>Mucoromycetes</taxon>
        <taxon>Mucorales</taxon>
        <taxon>Lichtheimiaceae</taxon>
        <taxon>Circinella</taxon>
    </lineage>
</organism>
<evidence type="ECO:0000256" key="1">
    <source>
        <dbReference type="SAM" id="MobiDB-lite"/>
    </source>
</evidence>
<proteinExistence type="predicted"/>
<evidence type="ECO:0000313" key="3">
    <source>
        <dbReference type="Proteomes" id="UP000646827"/>
    </source>
</evidence>
<dbReference type="OrthoDB" id="2407359at2759"/>